<dbReference type="GO" id="GO:0005524">
    <property type="term" value="F:ATP binding"/>
    <property type="evidence" value="ECO:0007669"/>
    <property type="project" value="UniProtKB-UniRule"/>
</dbReference>
<reference evidence="15 16" key="1">
    <citation type="submission" date="2010-12" db="EMBL/GenBank/DDBJ databases">
        <title>Complete sequence of Desulfurispirillum indicum S5.</title>
        <authorList>
            <consortium name="US DOE Joint Genome Institute"/>
            <person name="Lucas S."/>
            <person name="Copeland A."/>
            <person name="Lapidus A."/>
            <person name="Cheng J.-F."/>
            <person name="Goodwin L."/>
            <person name="Pitluck S."/>
            <person name="Chertkov O."/>
            <person name="Held B."/>
            <person name="Detter J.C."/>
            <person name="Han C."/>
            <person name="Tapia R."/>
            <person name="Land M."/>
            <person name="Hauser L."/>
            <person name="Kyrpides N."/>
            <person name="Ivanova N."/>
            <person name="Mikhailova N."/>
            <person name="Haggblom M."/>
            <person name="Rauschenbach I."/>
            <person name="Bini E."/>
            <person name="Woyke T."/>
        </authorList>
    </citation>
    <scope>NUCLEOTIDE SEQUENCE [LARGE SCALE GENOMIC DNA]</scope>
    <source>
        <strain evidence="16">ATCC BAA-1389 / DSM 22839 / S5</strain>
    </source>
</reference>
<dbReference type="NCBIfam" id="TIGR00682">
    <property type="entry name" value="lpxK"/>
    <property type="match status" value="1"/>
</dbReference>
<dbReference type="SUPFAM" id="SSF52540">
    <property type="entry name" value="P-loop containing nucleoside triphosphate hydrolases"/>
    <property type="match status" value="1"/>
</dbReference>
<evidence type="ECO:0000256" key="9">
    <source>
        <dbReference type="ARBA" id="ARBA00022777"/>
    </source>
</evidence>
<dbReference type="EMBL" id="CP002432">
    <property type="protein sequence ID" value="ADU66999.1"/>
    <property type="molecule type" value="Genomic_DNA"/>
</dbReference>
<evidence type="ECO:0000256" key="14">
    <source>
        <dbReference type="SAM" id="Phobius"/>
    </source>
</evidence>
<keyword evidence="14" id="KW-0472">Membrane</keyword>
<evidence type="ECO:0000256" key="6">
    <source>
        <dbReference type="ARBA" id="ARBA00022556"/>
    </source>
</evidence>
<dbReference type="HAMAP" id="MF_00409">
    <property type="entry name" value="LpxK"/>
    <property type="match status" value="1"/>
</dbReference>
<protein>
    <recommendedName>
        <fullName evidence="4 13">Tetraacyldisaccharide 4'-kinase</fullName>
        <ecNumber evidence="3 13">2.7.1.130</ecNumber>
    </recommendedName>
    <alternativeName>
        <fullName evidence="12 13">Lipid A 4'-kinase</fullName>
    </alternativeName>
</protein>
<evidence type="ECO:0000256" key="1">
    <source>
        <dbReference type="ARBA" id="ARBA00002274"/>
    </source>
</evidence>
<keyword evidence="9 13" id="KW-0418">Kinase</keyword>
<evidence type="ECO:0000256" key="2">
    <source>
        <dbReference type="ARBA" id="ARBA00004870"/>
    </source>
</evidence>
<keyword evidence="8 13" id="KW-0547">Nucleotide-binding</keyword>
<sequence length="319" mass="35517">MSLRDRYLYGGGLWHLPRLALLPLSLLYPLIGAWRYRLATPRRFPFFTISLGNLVAGGTGKTPLTIVLARLLTEHGLKVGILSRGYGGSYREPYLVVTESTPWRECGDEPLLMARRTAAQVVVSRQRIPGALYLQQQGVDVVLLDDAFSNHKLVKDFEILLLDHRRPLGNGLPIPSGLLREFPSAIARADLVIRTRVEEHFAGDAPAAHYAMSCSADRAFPISAYSALGNNRAFFEGLQQMGYRLERTLALPDHGVPTDDQLEALSAGGHPLVTSEKDHLKLSTHWQPRVMPVGLALKLLNTDAPLENLLQRIKRHQER</sequence>
<comment type="similarity">
    <text evidence="13">Belongs to the LpxK family.</text>
</comment>
<comment type="pathway">
    <text evidence="2 13">Glycolipid biosynthesis; lipid IV(A) biosynthesis; lipid IV(A) from (3R)-3-hydroxytetradecanoyl-[acyl-carrier-protein] and UDP-N-acetyl-alpha-D-glucosamine: step 6/6.</text>
</comment>
<dbReference type="UniPathway" id="UPA00359">
    <property type="reaction ID" value="UER00482"/>
</dbReference>
<dbReference type="PANTHER" id="PTHR42724:SF1">
    <property type="entry name" value="TETRAACYLDISACCHARIDE 4'-KINASE, MITOCHONDRIAL-RELATED"/>
    <property type="match status" value="1"/>
</dbReference>
<dbReference type="STRING" id="653733.Selin_2279"/>
<evidence type="ECO:0000313" key="16">
    <source>
        <dbReference type="Proteomes" id="UP000002572"/>
    </source>
</evidence>
<comment type="catalytic activity">
    <reaction evidence="13">
        <text>a lipid A disaccharide + ATP = a lipid IVA + ADP + H(+)</text>
        <dbReference type="Rhea" id="RHEA:67840"/>
        <dbReference type="ChEBI" id="CHEBI:15378"/>
        <dbReference type="ChEBI" id="CHEBI:30616"/>
        <dbReference type="ChEBI" id="CHEBI:176343"/>
        <dbReference type="ChEBI" id="CHEBI:176425"/>
        <dbReference type="ChEBI" id="CHEBI:456216"/>
        <dbReference type="EC" id="2.7.1.130"/>
    </reaction>
</comment>
<dbReference type="Pfam" id="PF02606">
    <property type="entry name" value="LpxK"/>
    <property type="match status" value="1"/>
</dbReference>
<keyword evidence="14" id="KW-1133">Transmembrane helix</keyword>
<dbReference type="eggNOG" id="COG1663">
    <property type="taxonomic scope" value="Bacteria"/>
</dbReference>
<dbReference type="GO" id="GO:0005886">
    <property type="term" value="C:plasma membrane"/>
    <property type="evidence" value="ECO:0007669"/>
    <property type="project" value="TreeGrafter"/>
</dbReference>
<evidence type="ECO:0000256" key="11">
    <source>
        <dbReference type="ARBA" id="ARBA00023098"/>
    </source>
</evidence>
<feature type="binding site" evidence="13">
    <location>
        <begin position="55"/>
        <end position="62"/>
    </location>
    <ligand>
        <name>ATP</name>
        <dbReference type="ChEBI" id="CHEBI:30616"/>
    </ligand>
</feature>
<evidence type="ECO:0000256" key="13">
    <source>
        <dbReference type="HAMAP-Rule" id="MF_00409"/>
    </source>
</evidence>
<dbReference type="InterPro" id="IPR003758">
    <property type="entry name" value="LpxK"/>
</dbReference>
<evidence type="ECO:0000256" key="4">
    <source>
        <dbReference type="ARBA" id="ARBA00016436"/>
    </source>
</evidence>
<evidence type="ECO:0000256" key="7">
    <source>
        <dbReference type="ARBA" id="ARBA00022679"/>
    </source>
</evidence>
<dbReference type="RefSeq" id="WP_013506875.1">
    <property type="nucleotide sequence ID" value="NC_014836.1"/>
</dbReference>
<organism evidence="15 16">
    <name type="scientific">Desulfurispirillum indicum (strain ATCC BAA-1389 / DSM 22839 / S5)</name>
    <dbReference type="NCBI Taxonomy" id="653733"/>
    <lineage>
        <taxon>Bacteria</taxon>
        <taxon>Pseudomonadati</taxon>
        <taxon>Chrysiogenota</taxon>
        <taxon>Chrysiogenia</taxon>
        <taxon>Chrysiogenales</taxon>
        <taxon>Chrysiogenaceae</taxon>
        <taxon>Desulfurispirillum</taxon>
    </lineage>
</organism>
<dbReference type="GO" id="GO:0009245">
    <property type="term" value="P:lipid A biosynthetic process"/>
    <property type="evidence" value="ECO:0007669"/>
    <property type="project" value="UniProtKB-UniRule"/>
</dbReference>
<keyword evidence="5 13" id="KW-0444">Lipid biosynthesis</keyword>
<keyword evidence="7 13" id="KW-0808">Transferase</keyword>
<evidence type="ECO:0000256" key="10">
    <source>
        <dbReference type="ARBA" id="ARBA00022840"/>
    </source>
</evidence>
<accession>E6W435</accession>
<gene>
    <name evidence="13" type="primary">lpxK</name>
    <name evidence="15" type="ordered locus">Selin_2279</name>
</gene>
<dbReference type="Proteomes" id="UP000002572">
    <property type="component" value="Chromosome"/>
</dbReference>
<name>E6W435_DESIS</name>
<dbReference type="EC" id="2.7.1.130" evidence="3 13"/>
<evidence type="ECO:0000256" key="8">
    <source>
        <dbReference type="ARBA" id="ARBA00022741"/>
    </source>
</evidence>
<evidence type="ECO:0000256" key="12">
    <source>
        <dbReference type="ARBA" id="ARBA00029757"/>
    </source>
</evidence>
<dbReference type="InterPro" id="IPR027417">
    <property type="entry name" value="P-loop_NTPase"/>
</dbReference>
<evidence type="ECO:0000256" key="3">
    <source>
        <dbReference type="ARBA" id="ARBA00012071"/>
    </source>
</evidence>
<keyword evidence="10 13" id="KW-0067">ATP-binding</keyword>
<dbReference type="GO" id="GO:0009244">
    <property type="term" value="P:lipopolysaccharide core region biosynthetic process"/>
    <property type="evidence" value="ECO:0007669"/>
    <property type="project" value="TreeGrafter"/>
</dbReference>
<comment type="function">
    <text evidence="1 13">Transfers the gamma-phosphate of ATP to the 4'-position of a tetraacyldisaccharide 1-phosphate intermediate (termed DS-1-P) to form tetraacyldisaccharide 1,4'-bis-phosphate (lipid IVA).</text>
</comment>
<dbReference type="InParanoid" id="E6W435"/>
<dbReference type="FunCoup" id="E6W435">
    <property type="interactions" value="208"/>
</dbReference>
<keyword evidence="16" id="KW-1185">Reference proteome</keyword>
<proteinExistence type="inferred from homology"/>
<keyword evidence="6 13" id="KW-0441">Lipid A biosynthesis</keyword>
<dbReference type="KEGG" id="din:Selin_2279"/>
<dbReference type="AlphaFoldDB" id="E6W435"/>
<dbReference type="PANTHER" id="PTHR42724">
    <property type="entry name" value="TETRAACYLDISACCHARIDE 4'-KINASE"/>
    <property type="match status" value="1"/>
</dbReference>
<dbReference type="OrthoDB" id="9789797at2"/>
<feature type="transmembrane region" description="Helical" evidence="14">
    <location>
        <begin position="12"/>
        <end position="34"/>
    </location>
</feature>
<evidence type="ECO:0000313" key="15">
    <source>
        <dbReference type="EMBL" id="ADU66999.1"/>
    </source>
</evidence>
<dbReference type="HOGENOM" id="CLU_038816_2_0_0"/>
<keyword evidence="11 13" id="KW-0443">Lipid metabolism</keyword>
<keyword evidence="14" id="KW-0812">Transmembrane</keyword>
<evidence type="ECO:0000256" key="5">
    <source>
        <dbReference type="ARBA" id="ARBA00022516"/>
    </source>
</evidence>
<dbReference type="GO" id="GO:0009029">
    <property type="term" value="F:lipid-A 4'-kinase activity"/>
    <property type="evidence" value="ECO:0007669"/>
    <property type="project" value="UniProtKB-UniRule"/>
</dbReference>